<evidence type="ECO:0000313" key="2">
    <source>
        <dbReference type="Proteomes" id="UP001302126"/>
    </source>
</evidence>
<accession>A0AAN6X3L5</accession>
<dbReference type="SUPFAM" id="SSF50475">
    <property type="entry name" value="FMN-binding split barrel"/>
    <property type="match status" value="2"/>
</dbReference>
<keyword evidence="2" id="KW-1185">Reference proteome</keyword>
<evidence type="ECO:0008006" key="3">
    <source>
        <dbReference type="Google" id="ProtNLM"/>
    </source>
</evidence>
<evidence type="ECO:0000313" key="1">
    <source>
        <dbReference type="EMBL" id="KAK4190797.1"/>
    </source>
</evidence>
<dbReference type="PANTHER" id="PTHR34071">
    <property type="entry name" value="5-NITROIMIDAZOLE ANTIBIOTICS RESISTANCE PROTEIN, NIMA-FAMILY-RELATED PROTEIN-RELATED"/>
    <property type="match status" value="1"/>
</dbReference>
<dbReference type="Gene3D" id="2.30.110.10">
    <property type="entry name" value="Electron Transport, Fmn-binding Protein, Chain A"/>
    <property type="match status" value="1"/>
</dbReference>
<protein>
    <recommendedName>
        <fullName evidence="3">Flavin-nucleotide-binding protein</fullName>
    </recommendedName>
</protein>
<dbReference type="Proteomes" id="UP001302126">
    <property type="component" value="Unassembled WGS sequence"/>
</dbReference>
<organism evidence="1 2">
    <name type="scientific">Podospora australis</name>
    <dbReference type="NCBI Taxonomy" id="1536484"/>
    <lineage>
        <taxon>Eukaryota</taxon>
        <taxon>Fungi</taxon>
        <taxon>Dikarya</taxon>
        <taxon>Ascomycota</taxon>
        <taxon>Pezizomycotina</taxon>
        <taxon>Sordariomycetes</taxon>
        <taxon>Sordariomycetidae</taxon>
        <taxon>Sordariales</taxon>
        <taxon>Podosporaceae</taxon>
        <taxon>Podospora</taxon>
    </lineage>
</organism>
<proteinExistence type="predicted"/>
<reference evidence="1" key="1">
    <citation type="journal article" date="2023" name="Mol. Phylogenet. Evol.">
        <title>Genome-scale phylogeny and comparative genomics of the fungal order Sordariales.</title>
        <authorList>
            <person name="Hensen N."/>
            <person name="Bonometti L."/>
            <person name="Westerberg I."/>
            <person name="Brannstrom I.O."/>
            <person name="Guillou S."/>
            <person name="Cros-Aarteil S."/>
            <person name="Calhoun S."/>
            <person name="Haridas S."/>
            <person name="Kuo A."/>
            <person name="Mondo S."/>
            <person name="Pangilinan J."/>
            <person name="Riley R."/>
            <person name="LaButti K."/>
            <person name="Andreopoulos B."/>
            <person name="Lipzen A."/>
            <person name="Chen C."/>
            <person name="Yan M."/>
            <person name="Daum C."/>
            <person name="Ng V."/>
            <person name="Clum A."/>
            <person name="Steindorff A."/>
            <person name="Ohm R.A."/>
            <person name="Martin F."/>
            <person name="Silar P."/>
            <person name="Natvig D.O."/>
            <person name="Lalanne C."/>
            <person name="Gautier V."/>
            <person name="Ament-Velasquez S.L."/>
            <person name="Kruys A."/>
            <person name="Hutchinson M.I."/>
            <person name="Powell A.J."/>
            <person name="Barry K."/>
            <person name="Miller A.N."/>
            <person name="Grigoriev I.V."/>
            <person name="Debuchy R."/>
            <person name="Gladieux P."/>
            <person name="Hiltunen Thoren M."/>
            <person name="Johannesson H."/>
        </authorList>
    </citation>
    <scope>NUCLEOTIDE SEQUENCE</scope>
    <source>
        <strain evidence="1">PSN309</strain>
    </source>
</reference>
<sequence>MPRQDLEYPKEPHSTINRYSQNGNYTLETIHSIINSTPFLHVSFNTPDSPFPAVIPMIGQMGSFERPSADLGDVLDLYIHGYAFPLPLFLPPSLPPVPPAMSPRRLTSGGRYISSRLISTTRTTSSPEGLPLTVAASTVDGLVLSLCPFTHSYNYRSAVLFGYATLVTDPAEKLYAMELITNAVAPRRWQDTRSPPTAGELASTSLLRVKITTGSAKIRTGPPNDDKADLENKEVTSKAWTGVVPVYTVMGEPRASAYNEVERPPKSLEDWRQDMNADGQDYAERAAVRGLKAVEKTKEDED</sequence>
<comment type="caution">
    <text evidence="1">The sequence shown here is derived from an EMBL/GenBank/DDBJ whole genome shotgun (WGS) entry which is preliminary data.</text>
</comment>
<dbReference type="EMBL" id="MU864363">
    <property type="protein sequence ID" value="KAK4190797.1"/>
    <property type="molecule type" value="Genomic_DNA"/>
</dbReference>
<dbReference type="PANTHER" id="PTHR34071:SF2">
    <property type="entry name" value="FLAVIN-NUCLEOTIDE-BINDING PROTEIN"/>
    <property type="match status" value="1"/>
</dbReference>
<dbReference type="Pfam" id="PF12900">
    <property type="entry name" value="Pyridox_ox_2"/>
    <property type="match status" value="1"/>
</dbReference>
<dbReference type="InterPro" id="IPR024747">
    <property type="entry name" value="Pyridox_Oxase-rel"/>
</dbReference>
<gene>
    <name evidence="1" type="ORF">QBC35DRAFT_448987</name>
</gene>
<dbReference type="InterPro" id="IPR012349">
    <property type="entry name" value="Split_barrel_FMN-bd"/>
</dbReference>
<dbReference type="AlphaFoldDB" id="A0AAN6X3L5"/>
<name>A0AAN6X3L5_9PEZI</name>
<reference evidence="1" key="2">
    <citation type="submission" date="2023-05" db="EMBL/GenBank/DDBJ databases">
        <authorList>
            <consortium name="Lawrence Berkeley National Laboratory"/>
            <person name="Steindorff A."/>
            <person name="Hensen N."/>
            <person name="Bonometti L."/>
            <person name="Westerberg I."/>
            <person name="Brannstrom I.O."/>
            <person name="Guillou S."/>
            <person name="Cros-Aarteil S."/>
            <person name="Calhoun S."/>
            <person name="Haridas S."/>
            <person name="Kuo A."/>
            <person name="Mondo S."/>
            <person name="Pangilinan J."/>
            <person name="Riley R."/>
            <person name="Labutti K."/>
            <person name="Andreopoulos B."/>
            <person name="Lipzen A."/>
            <person name="Chen C."/>
            <person name="Yanf M."/>
            <person name="Daum C."/>
            <person name="Ng V."/>
            <person name="Clum A."/>
            <person name="Ohm R."/>
            <person name="Martin F."/>
            <person name="Silar P."/>
            <person name="Natvig D."/>
            <person name="Lalanne C."/>
            <person name="Gautier V."/>
            <person name="Ament-Velasquez S.L."/>
            <person name="Kruys A."/>
            <person name="Hutchinson M.I."/>
            <person name="Powell A.J."/>
            <person name="Barry K."/>
            <person name="Miller A.N."/>
            <person name="Grigoriev I.V."/>
            <person name="Debuchy R."/>
            <person name="Gladieux P."/>
            <person name="Thoren M.H."/>
            <person name="Johannesson H."/>
        </authorList>
    </citation>
    <scope>NUCLEOTIDE SEQUENCE</scope>
    <source>
        <strain evidence="1">PSN309</strain>
    </source>
</reference>